<reference evidence="1" key="1">
    <citation type="submission" date="2022-11" db="EMBL/GenBank/DDBJ databases">
        <title>Genome Sequence of Nemania bipapillata.</title>
        <authorList>
            <person name="Buettner E."/>
        </authorList>
    </citation>
    <scope>NUCLEOTIDE SEQUENCE</scope>
    <source>
        <strain evidence="1">CP14</strain>
    </source>
</reference>
<dbReference type="EMBL" id="JAPESX010000417">
    <property type="protein sequence ID" value="KAJ8121419.1"/>
    <property type="molecule type" value="Genomic_DNA"/>
</dbReference>
<organism evidence="1 2">
    <name type="scientific">Nemania bipapillata</name>
    <dbReference type="NCBI Taxonomy" id="110536"/>
    <lineage>
        <taxon>Eukaryota</taxon>
        <taxon>Fungi</taxon>
        <taxon>Dikarya</taxon>
        <taxon>Ascomycota</taxon>
        <taxon>Pezizomycotina</taxon>
        <taxon>Sordariomycetes</taxon>
        <taxon>Xylariomycetidae</taxon>
        <taxon>Xylariales</taxon>
        <taxon>Xylariaceae</taxon>
        <taxon>Nemania</taxon>
    </lineage>
</organism>
<name>A0ACC2J250_9PEZI</name>
<sequence length="325" mass="35288">MRSSFLTRYRACALLAVSLLLSISPQHVGARAINEPHEDAAPALAPAARERIDINAGWRFSRFTTNPDSLSYSTLKNWILPSGNNFISGNKHDRPTGTAPGSDVQYVKPDFNDSAWEAVNLPHDWAVKGPFNAPGISGGMGRLPSNGVGWYRKTLTLAKEDLQKTIFLDMDGAMSYAAVWLNGNLVGGWPYGYNSFRLDLTPYVKEGANQIAIRLDNALNSSRWYPGAGIYRHVWLVKVNPVHVRQYGTYVTTPKVSAQSATVNLAVEVENTGSASQQISVKTDIHVADRATGRPTGDAVASFPAKSMSLAKGALQSLNAVEQTI</sequence>
<keyword evidence="2" id="KW-1185">Reference proteome</keyword>
<dbReference type="Proteomes" id="UP001153334">
    <property type="component" value="Unassembled WGS sequence"/>
</dbReference>
<gene>
    <name evidence="1" type="ORF">ONZ43_g2123</name>
</gene>
<evidence type="ECO:0000313" key="2">
    <source>
        <dbReference type="Proteomes" id="UP001153334"/>
    </source>
</evidence>
<proteinExistence type="predicted"/>
<evidence type="ECO:0000313" key="1">
    <source>
        <dbReference type="EMBL" id="KAJ8121419.1"/>
    </source>
</evidence>
<comment type="caution">
    <text evidence="1">The sequence shown here is derived from an EMBL/GenBank/DDBJ whole genome shotgun (WGS) entry which is preliminary data.</text>
</comment>
<protein>
    <submittedName>
        <fullName evidence="1">Uncharacterized protein</fullName>
    </submittedName>
</protein>
<accession>A0ACC2J250</accession>